<dbReference type="NCBIfam" id="TIGR04183">
    <property type="entry name" value="Por_Secre_tail"/>
    <property type="match status" value="1"/>
</dbReference>
<gene>
    <name evidence="3" type="ORF">J2X31_001731</name>
</gene>
<dbReference type="Gene3D" id="2.60.120.380">
    <property type="match status" value="1"/>
</dbReference>
<dbReference type="EMBL" id="JAVDVI010000006">
    <property type="protein sequence ID" value="MDR6967719.1"/>
    <property type="molecule type" value="Genomic_DNA"/>
</dbReference>
<accession>A0ABU1TP28</accession>
<evidence type="ECO:0000313" key="4">
    <source>
        <dbReference type="Proteomes" id="UP001255185"/>
    </source>
</evidence>
<feature type="signal peptide" evidence="2">
    <location>
        <begin position="1"/>
        <end position="22"/>
    </location>
</feature>
<keyword evidence="1 2" id="KW-0732">Signal</keyword>
<dbReference type="InterPro" id="IPR026444">
    <property type="entry name" value="Secre_tail"/>
</dbReference>
<proteinExistence type="predicted"/>
<evidence type="ECO:0000313" key="3">
    <source>
        <dbReference type="EMBL" id="MDR6967719.1"/>
    </source>
</evidence>
<evidence type="ECO:0008006" key="5">
    <source>
        <dbReference type="Google" id="ProtNLM"/>
    </source>
</evidence>
<evidence type="ECO:0000256" key="1">
    <source>
        <dbReference type="ARBA" id="ARBA00022729"/>
    </source>
</evidence>
<keyword evidence="4" id="KW-1185">Reference proteome</keyword>
<dbReference type="Proteomes" id="UP001255185">
    <property type="component" value="Unassembled WGS sequence"/>
</dbReference>
<feature type="chain" id="PRO_5045410252" description="Por secretion system C-terminal sorting domain-containing protein" evidence="2">
    <location>
        <begin position="23"/>
        <end position="197"/>
    </location>
</feature>
<evidence type="ECO:0000256" key="2">
    <source>
        <dbReference type="SAM" id="SignalP"/>
    </source>
</evidence>
<name>A0ABU1TP28_9FLAO</name>
<comment type="caution">
    <text evidence="3">The sequence shown here is derived from an EMBL/GenBank/DDBJ whole genome shotgun (WGS) entry which is preliminary data.</text>
</comment>
<sequence length="197" mass="22074">MKTILKLTLVLAVVLTAVGAQAGNGDFYLHVKKEQGKTIRFTLNEDTKTEISILDPQERILYSETSSNKNGINRTYNLDELLAGTYFLEVETASKIARYEITVSDKDAVLSSKAVSETYKPVLTSKKGMVTLTIPNTKNTTVAIKVFDRNHNEVYSETLKDKDSVKKKFDISNFAGEEYTFVMDYGNKSFSESIVSR</sequence>
<protein>
    <recommendedName>
        <fullName evidence="5">Por secretion system C-terminal sorting domain-containing protein</fullName>
    </recommendedName>
</protein>
<reference evidence="3 4" key="1">
    <citation type="submission" date="2023-07" db="EMBL/GenBank/DDBJ databases">
        <title>Sorghum-associated microbial communities from plants grown in Nebraska, USA.</title>
        <authorList>
            <person name="Schachtman D."/>
        </authorList>
    </citation>
    <scope>NUCLEOTIDE SEQUENCE [LARGE SCALE GENOMIC DNA]</scope>
    <source>
        <strain evidence="3 4">3773</strain>
    </source>
</reference>
<dbReference type="RefSeq" id="WP_310025974.1">
    <property type="nucleotide sequence ID" value="NZ_JAVDVI010000006.1"/>
</dbReference>
<organism evidence="3 4">
    <name type="scientific">Flavobacterium arsenatis</name>
    <dbReference type="NCBI Taxonomy" id="1484332"/>
    <lineage>
        <taxon>Bacteria</taxon>
        <taxon>Pseudomonadati</taxon>
        <taxon>Bacteroidota</taxon>
        <taxon>Flavobacteriia</taxon>
        <taxon>Flavobacteriales</taxon>
        <taxon>Flavobacteriaceae</taxon>
        <taxon>Flavobacterium</taxon>
    </lineage>
</organism>